<gene>
    <name evidence="1" type="ORF">RPERSI_LOCUS30117</name>
</gene>
<keyword evidence="2" id="KW-1185">Reference proteome</keyword>
<accession>A0ACA9SE76</accession>
<evidence type="ECO:0000313" key="2">
    <source>
        <dbReference type="Proteomes" id="UP000789920"/>
    </source>
</evidence>
<proteinExistence type="predicted"/>
<protein>
    <submittedName>
        <fullName evidence="1">27079_t:CDS:1</fullName>
    </submittedName>
</protein>
<organism evidence="1 2">
    <name type="scientific">Racocetra persica</name>
    <dbReference type="NCBI Taxonomy" id="160502"/>
    <lineage>
        <taxon>Eukaryota</taxon>
        <taxon>Fungi</taxon>
        <taxon>Fungi incertae sedis</taxon>
        <taxon>Mucoromycota</taxon>
        <taxon>Glomeromycotina</taxon>
        <taxon>Glomeromycetes</taxon>
        <taxon>Diversisporales</taxon>
        <taxon>Gigasporaceae</taxon>
        <taxon>Racocetra</taxon>
    </lineage>
</organism>
<dbReference type="EMBL" id="CAJVQC010116237">
    <property type="protein sequence ID" value="CAG8836964.1"/>
    <property type="molecule type" value="Genomic_DNA"/>
</dbReference>
<dbReference type="Proteomes" id="UP000789920">
    <property type="component" value="Unassembled WGS sequence"/>
</dbReference>
<evidence type="ECO:0000313" key="1">
    <source>
        <dbReference type="EMBL" id="CAG8836964.1"/>
    </source>
</evidence>
<reference evidence="1" key="1">
    <citation type="submission" date="2021-06" db="EMBL/GenBank/DDBJ databases">
        <authorList>
            <person name="Kallberg Y."/>
            <person name="Tangrot J."/>
            <person name="Rosling A."/>
        </authorList>
    </citation>
    <scope>NUCLEOTIDE SEQUENCE</scope>
    <source>
        <strain evidence="1">MA461A</strain>
    </source>
</reference>
<feature type="non-terminal residue" evidence="1">
    <location>
        <position position="97"/>
    </location>
</feature>
<comment type="caution">
    <text evidence="1">The sequence shown here is derived from an EMBL/GenBank/DDBJ whole genome shotgun (WGS) entry which is preliminary data.</text>
</comment>
<name>A0ACA9SE76_9GLOM</name>
<sequence length="97" mass="11106">MDNINRVQDFVVHLQNPVVLQRILNVNNINKNLLDQILQRANKRRILTAYGLLKARINEEGRLINLIDGFVIGQSTNIMWKSLTSAEKSTLTTFTSQ</sequence>